<dbReference type="InterPro" id="IPR036691">
    <property type="entry name" value="Endo/exonu/phosph_ase_sf"/>
</dbReference>
<evidence type="ECO:0000313" key="3">
    <source>
        <dbReference type="Proteomes" id="UP000325315"/>
    </source>
</evidence>
<dbReference type="SUPFAM" id="SSF56219">
    <property type="entry name" value="DNase I-like"/>
    <property type="match status" value="1"/>
</dbReference>
<dbReference type="InterPro" id="IPR000477">
    <property type="entry name" value="RT_dom"/>
</dbReference>
<name>A0A5B6W617_9ROSI</name>
<evidence type="ECO:0000259" key="1">
    <source>
        <dbReference type="Pfam" id="PF00078"/>
    </source>
</evidence>
<keyword evidence="2" id="KW-0548">Nucleotidyltransferase</keyword>
<keyword evidence="2" id="KW-0695">RNA-directed DNA polymerase</keyword>
<dbReference type="PANTHER" id="PTHR46890:SF48">
    <property type="entry name" value="RNA-DIRECTED DNA POLYMERASE"/>
    <property type="match status" value="1"/>
</dbReference>
<evidence type="ECO:0000313" key="2">
    <source>
        <dbReference type="EMBL" id="KAA3476658.1"/>
    </source>
</evidence>
<gene>
    <name evidence="2" type="ORF">EPI10_010619</name>
</gene>
<dbReference type="InterPro" id="IPR043502">
    <property type="entry name" value="DNA/RNA_pol_sf"/>
</dbReference>
<reference evidence="2" key="1">
    <citation type="submission" date="2019-08" db="EMBL/GenBank/DDBJ databases">
        <authorList>
            <person name="Liu F."/>
        </authorList>
    </citation>
    <scope>NUCLEOTIDE SEQUENCE [LARGE SCALE GENOMIC DNA]</scope>
    <source>
        <strain evidence="2">PA1801</strain>
        <tissue evidence="2">Leaf</tissue>
    </source>
</reference>
<protein>
    <submittedName>
        <fullName evidence="2">Reverse transcriptase</fullName>
    </submittedName>
</protein>
<dbReference type="OrthoDB" id="428918at2759"/>
<accession>A0A5B6W617</accession>
<dbReference type="Proteomes" id="UP000325315">
    <property type="component" value="Unassembled WGS sequence"/>
</dbReference>
<dbReference type="CDD" id="cd01650">
    <property type="entry name" value="RT_nLTR_like"/>
    <property type="match status" value="1"/>
</dbReference>
<sequence length="559" mass="65343">MEKVRKSCGLLNGIEIEAEGTRRGLCLAWKDDIEVTLRSFSKWHINVVVKEDDTQEEWQFTGLYGSPYLKDQDLKRNYPWLVVEDFNEIMYSFEKRGLLRDQKRMEVFGDTLEECQLMDIGYSRVCRLSRDRNFYFEVWWTLEESFEEILKEIWESSSDPLMEKLRNLEIGLTQWANTIKGKKGELRKRLTKELETSKKEDVDDEMSKIIDMKIHLNMEIVKDEAYWEQRARYWHIVGKEVLEYCLGVLNKGTEVDSANTTNIVLILKVQKPTSLVNFRPISLCTVLYKLVAKTIVNRMQDVMGTCIDQVQSGFVPGRLISDNILLAYEILHMFRQKRTGNEGFMAVKLDMSKAYDRVEWEFIKEVMNKMGFARNWIELIMNYYNETRGRAFQPSRGLRQVDPLSPFLFLICSEGLSALMRSAKKNGLIKREKASKKGQRSSIYYLQMIVSENCSGQCVNFDKSTIFYSSNTNEESKVTVSLEKYLGLPNMVGRRKKEAFQNQVDRIASRIEGLSSRLLSQWGKKFSSSQYYRQFILLLSCFLFPKAPCERIETVVTIF</sequence>
<comment type="caution">
    <text evidence="2">The sequence shown here is derived from an EMBL/GenBank/DDBJ whole genome shotgun (WGS) entry which is preliminary data.</text>
</comment>
<dbReference type="SUPFAM" id="SSF56672">
    <property type="entry name" value="DNA/RNA polymerases"/>
    <property type="match status" value="1"/>
</dbReference>
<keyword evidence="3" id="KW-1185">Reference proteome</keyword>
<dbReference type="GO" id="GO:0003964">
    <property type="term" value="F:RNA-directed DNA polymerase activity"/>
    <property type="evidence" value="ECO:0007669"/>
    <property type="project" value="UniProtKB-KW"/>
</dbReference>
<dbReference type="InterPro" id="IPR052343">
    <property type="entry name" value="Retrotransposon-Effector_Assoc"/>
</dbReference>
<feature type="domain" description="Reverse transcriptase" evidence="1">
    <location>
        <begin position="270"/>
        <end position="423"/>
    </location>
</feature>
<organism evidence="2 3">
    <name type="scientific">Gossypium australe</name>
    <dbReference type="NCBI Taxonomy" id="47621"/>
    <lineage>
        <taxon>Eukaryota</taxon>
        <taxon>Viridiplantae</taxon>
        <taxon>Streptophyta</taxon>
        <taxon>Embryophyta</taxon>
        <taxon>Tracheophyta</taxon>
        <taxon>Spermatophyta</taxon>
        <taxon>Magnoliopsida</taxon>
        <taxon>eudicotyledons</taxon>
        <taxon>Gunneridae</taxon>
        <taxon>Pentapetalae</taxon>
        <taxon>rosids</taxon>
        <taxon>malvids</taxon>
        <taxon>Malvales</taxon>
        <taxon>Malvaceae</taxon>
        <taxon>Malvoideae</taxon>
        <taxon>Gossypium</taxon>
    </lineage>
</organism>
<proteinExistence type="predicted"/>
<dbReference type="Pfam" id="PF00078">
    <property type="entry name" value="RVT_1"/>
    <property type="match status" value="1"/>
</dbReference>
<keyword evidence="2" id="KW-0808">Transferase</keyword>
<dbReference type="EMBL" id="SMMG02000004">
    <property type="protein sequence ID" value="KAA3476658.1"/>
    <property type="molecule type" value="Genomic_DNA"/>
</dbReference>
<dbReference type="PANTHER" id="PTHR46890">
    <property type="entry name" value="NON-LTR RETROLELEMENT REVERSE TRANSCRIPTASE-LIKE PROTEIN-RELATED"/>
    <property type="match status" value="1"/>
</dbReference>
<dbReference type="AlphaFoldDB" id="A0A5B6W617"/>